<dbReference type="PROSITE" id="PS50011">
    <property type="entry name" value="PROTEIN_KINASE_DOM"/>
    <property type="match status" value="1"/>
</dbReference>
<feature type="region of interest" description="Disordered" evidence="1">
    <location>
        <begin position="132"/>
        <end position="282"/>
    </location>
</feature>
<name>A0A8H7V261_9FUNG</name>
<dbReference type="GO" id="GO:0005524">
    <property type="term" value="F:ATP binding"/>
    <property type="evidence" value="ECO:0007669"/>
    <property type="project" value="InterPro"/>
</dbReference>
<dbReference type="InterPro" id="IPR053235">
    <property type="entry name" value="Ser_Thr_kinase"/>
</dbReference>
<dbReference type="GO" id="GO:0005737">
    <property type="term" value="C:cytoplasm"/>
    <property type="evidence" value="ECO:0007669"/>
    <property type="project" value="TreeGrafter"/>
</dbReference>
<evidence type="ECO:0000259" key="2">
    <source>
        <dbReference type="PROSITE" id="PS50011"/>
    </source>
</evidence>
<comment type="caution">
    <text evidence="3">The sequence shown here is derived from an EMBL/GenBank/DDBJ whole genome shotgun (WGS) entry which is preliminary data.</text>
</comment>
<dbReference type="SMART" id="SM00220">
    <property type="entry name" value="S_TKc"/>
    <property type="match status" value="1"/>
</dbReference>
<dbReference type="EMBL" id="JAEPRD010000082">
    <property type="protein sequence ID" value="KAG2200573.1"/>
    <property type="molecule type" value="Genomic_DNA"/>
</dbReference>
<dbReference type="AlphaFoldDB" id="A0A8H7V261"/>
<evidence type="ECO:0000256" key="1">
    <source>
        <dbReference type="SAM" id="MobiDB-lite"/>
    </source>
</evidence>
<dbReference type="GO" id="GO:0004674">
    <property type="term" value="F:protein serine/threonine kinase activity"/>
    <property type="evidence" value="ECO:0007669"/>
    <property type="project" value="TreeGrafter"/>
</dbReference>
<keyword evidence="4" id="KW-1185">Reference proteome</keyword>
<dbReference type="CDD" id="cd00180">
    <property type="entry name" value="PKc"/>
    <property type="match status" value="1"/>
</dbReference>
<sequence length="757" mass="84077">MNYLFSHRTSVSQGRITSLETSHFQHLSIRHIFLLRAKDLVLKCIPCKDIIIDIYQTFKAVRSRHHSTREVRYHAPNTIEYVPDTPAMVSPLSVDTVSMSGGSSTSIRTWASTQPFLDDVSGNHLPQQQLLVHPQQQQQPQAPHGGQVPPQGRPPAPQGGPMLNQIRPPHLQRGPALNQVRPPPPPPQGRPPTARGEPMANQVRPPIAQGGAMANQVRPPHPQGGQPIAQGRPPTAQGGAMVNQMRPPPAQGLPQAPRAGPVHHQGRPPPPPPQHQTRPTLILPAPPHQGITMDRVRPIMQQGFQPSRPQADQIRPAAAQVTLVEPVPVRPIPQQERAQRGPGEPLVVPARAADVVRTPTANRERLIVTPPRVATGNRRRNAVLPPAMADMITAAAAVALAEDEAEAEAEAERAVTSRREQAFVQPTGEVEAARMSAALPESAMILKTLLGDYDRTVLTEQCDTLLQTVITFGSFFFDLFRTLQREVSDEFFYDPLSKYEFFELHGHGLHGGVRKVRHLGTNQEFAMKSILTNYRYHTTCAGYTFQALQEVHVLNNGRHENVASLRDICLYGEQVFIFIDWMKMTVRDFFESKRVEGGVHQEALVYISFEASKGIQFLHERLGLFHGDIKGDNIMITQTGKIKVIDFGFAGKNDLRDIIGPRGTPGYMAPELNDRYGLNSTASDVFALGKTFHDMLEINLGYDFQLVDLTERMVHFEKDNRPTMEDVVTEFSNMGLPRANADNLCEYMNTTGPYVPR</sequence>
<organism evidence="3 4">
    <name type="scientific">Mucor saturninus</name>
    <dbReference type="NCBI Taxonomy" id="64648"/>
    <lineage>
        <taxon>Eukaryota</taxon>
        <taxon>Fungi</taxon>
        <taxon>Fungi incertae sedis</taxon>
        <taxon>Mucoromycota</taxon>
        <taxon>Mucoromycotina</taxon>
        <taxon>Mucoromycetes</taxon>
        <taxon>Mucorales</taxon>
        <taxon>Mucorineae</taxon>
        <taxon>Mucoraceae</taxon>
        <taxon>Mucor</taxon>
    </lineage>
</organism>
<accession>A0A8H7V261</accession>
<dbReference type="Pfam" id="PF00069">
    <property type="entry name" value="Pkinase"/>
    <property type="match status" value="1"/>
</dbReference>
<dbReference type="SUPFAM" id="SSF56112">
    <property type="entry name" value="Protein kinase-like (PK-like)"/>
    <property type="match status" value="1"/>
</dbReference>
<dbReference type="PANTHER" id="PTHR24361">
    <property type="entry name" value="MITOGEN-ACTIVATED KINASE KINASE KINASE"/>
    <property type="match status" value="1"/>
</dbReference>
<protein>
    <recommendedName>
        <fullName evidence="2">Protein kinase domain-containing protein</fullName>
    </recommendedName>
</protein>
<dbReference type="Proteomes" id="UP000603453">
    <property type="component" value="Unassembled WGS sequence"/>
</dbReference>
<evidence type="ECO:0000313" key="4">
    <source>
        <dbReference type="Proteomes" id="UP000603453"/>
    </source>
</evidence>
<dbReference type="InterPro" id="IPR008271">
    <property type="entry name" value="Ser/Thr_kinase_AS"/>
</dbReference>
<reference evidence="3" key="1">
    <citation type="submission" date="2020-12" db="EMBL/GenBank/DDBJ databases">
        <title>Metabolic potential, ecology and presence of endohyphal bacteria is reflected in genomic diversity of Mucoromycotina.</title>
        <authorList>
            <person name="Muszewska A."/>
            <person name="Okrasinska A."/>
            <person name="Steczkiewicz K."/>
            <person name="Drgas O."/>
            <person name="Orlowska M."/>
            <person name="Perlinska-Lenart U."/>
            <person name="Aleksandrzak-Piekarczyk T."/>
            <person name="Szatraj K."/>
            <person name="Zielenkiewicz U."/>
            <person name="Pilsyk S."/>
            <person name="Malc E."/>
            <person name="Mieczkowski P."/>
            <person name="Kruszewska J.S."/>
            <person name="Biernat P."/>
            <person name="Pawlowska J."/>
        </authorList>
    </citation>
    <scope>NUCLEOTIDE SEQUENCE</scope>
    <source>
        <strain evidence="3">WA0000017839</strain>
    </source>
</reference>
<feature type="domain" description="Protein kinase" evidence="2">
    <location>
        <begin position="499"/>
        <end position="757"/>
    </location>
</feature>
<evidence type="ECO:0000313" key="3">
    <source>
        <dbReference type="EMBL" id="KAG2200573.1"/>
    </source>
</evidence>
<dbReference type="PROSITE" id="PS00108">
    <property type="entry name" value="PROTEIN_KINASE_ST"/>
    <property type="match status" value="1"/>
</dbReference>
<feature type="compositionally biased region" description="Low complexity" evidence="1">
    <location>
        <begin position="132"/>
        <end position="150"/>
    </location>
</feature>
<dbReference type="OrthoDB" id="4062651at2759"/>
<gene>
    <name evidence="3" type="ORF">INT47_012359</name>
</gene>
<proteinExistence type="predicted"/>
<feature type="compositionally biased region" description="Pro residues" evidence="1">
    <location>
        <begin position="181"/>
        <end position="190"/>
    </location>
</feature>
<dbReference type="Gene3D" id="1.10.510.10">
    <property type="entry name" value="Transferase(Phosphotransferase) domain 1"/>
    <property type="match status" value="1"/>
</dbReference>
<dbReference type="InterPro" id="IPR000719">
    <property type="entry name" value="Prot_kinase_dom"/>
</dbReference>
<dbReference type="InterPro" id="IPR011009">
    <property type="entry name" value="Kinase-like_dom_sf"/>
</dbReference>